<evidence type="ECO:0000313" key="1">
    <source>
        <dbReference type="EMBL" id="KAJ8666631.1"/>
    </source>
</evidence>
<dbReference type="EMBL" id="CM056744">
    <property type="protein sequence ID" value="KAJ8666631.1"/>
    <property type="molecule type" value="Genomic_DNA"/>
</dbReference>
<evidence type="ECO:0000313" key="2">
    <source>
        <dbReference type="Proteomes" id="UP001239111"/>
    </source>
</evidence>
<keyword evidence="2" id="KW-1185">Reference proteome</keyword>
<accession>A0ACC2N6W9</accession>
<dbReference type="Proteomes" id="UP001239111">
    <property type="component" value="Chromosome 4"/>
</dbReference>
<organism evidence="1 2">
    <name type="scientific">Eretmocerus hayati</name>
    <dbReference type="NCBI Taxonomy" id="131215"/>
    <lineage>
        <taxon>Eukaryota</taxon>
        <taxon>Metazoa</taxon>
        <taxon>Ecdysozoa</taxon>
        <taxon>Arthropoda</taxon>
        <taxon>Hexapoda</taxon>
        <taxon>Insecta</taxon>
        <taxon>Pterygota</taxon>
        <taxon>Neoptera</taxon>
        <taxon>Endopterygota</taxon>
        <taxon>Hymenoptera</taxon>
        <taxon>Apocrita</taxon>
        <taxon>Proctotrupomorpha</taxon>
        <taxon>Chalcidoidea</taxon>
        <taxon>Aphelinidae</taxon>
        <taxon>Aphelininae</taxon>
        <taxon>Eretmocerus</taxon>
    </lineage>
</organism>
<comment type="caution">
    <text evidence="1">The sequence shown here is derived from an EMBL/GenBank/DDBJ whole genome shotgun (WGS) entry which is preliminary data.</text>
</comment>
<reference evidence="1" key="1">
    <citation type="submission" date="2023-04" db="EMBL/GenBank/DDBJ databases">
        <title>A chromosome-level genome assembly of the parasitoid wasp Eretmocerus hayati.</title>
        <authorList>
            <person name="Zhong Y."/>
            <person name="Liu S."/>
            <person name="Liu Y."/>
        </authorList>
    </citation>
    <scope>NUCLEOTIDE SEQUENCE</scope>
    <source>
        <strain evidence="1">ZJU_SS_LIU_2023</strain>
    </source>
</reference>
<sequence length="215" mass="24699">MPELLCELQLPQDIPKPPCEQCSSEVMLEEPLETCSTQIMVQVSSKRDEPIPDKSENLPDNLVQPMIESSTNLPSSQIIVKKAVKRGRPKKKDVFQSKKQKLDQFCKVFELKSRAEQARTLLRYIVSPDSGAKLSLRLQPLKREQIAFTTGIPCWLFCEGLDFTVLQPYMEQEAYQFLCSSLKPQRRAPKVTWICQECKMLLENDDSVRCDECIK</sequence>
<protein>
    <submittedName>
        <fullName evidence="1">Uncharacterized protein</fullName>
    </submittedName>
</protein>
<name>A0ACC2N6W9_9HYME</name>
<gene>
    <name evidence="1" type="ORF">QAD02_008293</name>
</gene>
<proteinExistence type="predicted"/>